<keyword evidence="2" id="KW-0812">Transmembrane</keyword>
<protein>
    <submittedName>
        <fullName evidence="4">Phosphatase PAP2 family protein</fullName>
    </submittedName>
</protein>
<dbReference type="Proteomes" id="UP000509303">
    <property type="component" value="Chromosome"/>
</dbReference>
<dbReference type="InterPro" id="IPR036938">
    <property type="entry name" value="PAP2/HPO_sf"/>
</dbReference>
<feature type="compositionally biased region" description="Pro residues" evidence="1">
    <location>
        <begin position="325"/>
        <end position="346"/>
    </location>
</feature>
<feature type="transmembrane region" description="Helical" evidence="2">
    <location>
        <begin position="298"/>
        <end position="320"/>
    </location>
</feature>
<feature type="transmembrane region" description="Helical" evidence="2">
    <location>
        <begin position="173"/>
        <end position="193"/>
    </location>
</feature>
<feature type="region of interest" description="Disordered" evidence="1">
    <location>
        <begin position="1"/>
        <end position="62"/>
    </location>
</feature>
<dbReference type="SUPFAM" id="SSF48317">
    <property type="entry name" value="Acid phosphatase/Vanadium-dependent haloperoxidase"/>
    <property type="match status" value="1"/>
</dbReference>
<accession>A0A7H8NE18</accession>
<feature type="transmembrane region" description="Helical" evidence="2">
    <location>
        <begin position="77"/>
        <end position="97"/>
    </location>
</feature>
<dbReference type="EMBL" id="CP054929">
    <property type="protein sequence ID" value="QKW52692.1"/>
    <property type="molecule type" value="Genomic_DNA"/>
</dbReference>
<dbReference type="InterPro" id="IPR000326">
    <property type="entry name" value="PAP2/HPO"/>
</dbReference>
<evidence type="ECO:0000256" key="2">
    <source>
        <dbReference type="SAM" id="Phobius"/>
    </source>
</evidence>
<dbReference type="AlphaFoldDB" id="A0A7H8NE18"/>
<keyword evidence="5" id="KW-1185">Reference proteome</keyword>
<evidence type="ECO:0000256" key="1">
    <source>
        <dbReference type="SAM" id="MobiDB-lite"/>
    </source>
</evidence>
<feature type="transmembrane region" description="Helical" evidence="2">
    <location>
        <begin position="213"/>
        <end position="236"/>
    </location>
</feature>
<gene>
    <name evidence="4" type="ORF">HUT08_27685</name>
</gene>
<feature type="region of interest" description="Disordered" evidence="1">
    <location>
        <begin position="324"/>
        <end position="346"/>
    </location>
</feature>
<sequence length="346" mass="35837">MRETPRSQETVSDAGPVHPQPRSGRAMARTTGVSGSGSPHRSDGRPPHTPRGARRLGRSGSPGITPLVPGLPFPRRAFLVVVGGAVSLLVLITWQVAAHSPLRALDERLSHDIAEHGNVPSGYSASTFVAVLAEFGADLGGVVAVLPALAAAVSVAAWRGYRVRLRLWWLPPLTAALALGAVPALVAPLKAWLGRPGPDGASIASGNGYYPSGHAATAAVGYGAALLLIAFTWAIARPQAPSKAPTVAPGAPPTTVAPTVRTMPRAAWWWSMAALACLNAGIGLGLVRRGYHWPLDVLGSWCLSVLLLSCVAWSVGRALIVNRPAPAPARGPQPPRASPTPAPPDR</sequence>
<feature type="domain" description="Phosphatidic acid phosphatase type 2/haloperoxidase" evidence="3">
    <location>
        <begin position="173"/>
        <end position="315"/>
    </location>
</feature>
<organism evidence="4 5">
    <name type="scientific">Streptomyces buecherae</name>
    <dbReference type="NCBI Taxonomy" id="2763006"/>
    <lineage>
        <taxon>Bacteria</taxon>
        <taxon>Bacillati</taxon>
        <taxon>Actinomycetota</taxon>
        <taxon>Actinomycetes</taxon>
        <taxon>Kitasatosporales</taxon>
        <taxon>Streptomycetaceae</taxon>
        <taxon>Streptomyces</taxon>
    </lineage>
</organism>
<evidence type="ECO:0000313" key="4">
    <source>
        <dbReference type="EMBL" id="QKW52692.1"/>
    </source>
</evidence>
<dbReference type="RefSeq" id="WP_176164403.1">
    <property type="nucleotide sequence ID" value="NZ_CP054929.1"/>
</dbReference>
<evidence type="ECO:0000259" key="3">
    <source>
        <dbReference type="Pfam" id="PF01569"/>
    </source>
</evidence>
<name>A0A7H8NE18_9ACTN</name>
<feature type="transmembrane region" description="Helical" evidence="2">
    <location>
        <begin position="139"/>
        <end position="161"/>
    </location>
</feature>
<feature type="transmembrane region" description="Helical" evidence="2">
    <location>
        <begin position="267"/>
        <end position="286"/>
    </location>
</feature>
<reference evidence="4 5" key="1">
    <citation type="submission" date="2020-06" db="EMBL/GenBank/DDBJ databases">
        <title>Genome mining for natural products.</title>
        <authorList>
            <person name="Zhang B."/>
            <person name="Shi J."/>
            <person name="Ge H."/>
        </authorList>
    </citation>
    <scope>NUCLEOTIDE SEQUENCE [LARGE SCALE GENOMIC DNA]</scope>
    <source>
        <strain evidence="4 5">NA00687</strain>
    </source>
</reference>
<proteinExistence type="predicted"/>
<dbReference type="Gene3D" id="1.20.144.10">
    <property type="entry name" value="Phosphatidic acid phosphatase type 2/haloperoxidase"/>
    <property type="match status" value="1"/>
</dbReference>
<evidence type="ECO:0000313" key="5">
    <source>
        <dbReference type="Proteomes" id="UP000509303"/>
    </source>
</evidence>
<keyword evidence="2" id="KW-0472">Membrane</keyword>
<keyword evidence="2" id="KW-1133">Transmembrane helix</keyword>
<dbReference type="Pfam" id="PF01569">
    <property type="entry name" value="PAP2"/>
    <property type="match status" value="1"/>
</dbReference>